<feature type="transmembrane region" description="Helical" evidence="1">
    <location>
        <begin position="134"/>
        <end position="156"/>
    </location>
</feature>
<name>A0A7R8X046_9CRUS</name>
<dbReference type="AlphaFoldDB" id="A0A7R8X046"/>
<reference evidence="2" key="1">
    <citation type="submission" date="2020-11" db="EMBL/GenBank/DDBJ databases">
        <authorList>
            <person name="Tran Van P."/>
        </authorList>
    </citation>
    <scope>NUCLEOTIDE SEQUENCE</scope>
</reference>
<dbReference type="EMBL" id="CAJPEV010000141">
    <property type="protein sequence ID" value="CAG0881279.1"/>
    <property type="molecule type" value="Genomic_DNA"/>
</dbReference>
<dbReference type="Proteomes" id="UP000677054">
    <property type="component" value="Unassembled WGS sequence"/>
</dbReference>
<organism evidence="2">
    <name type="scientific">Darwinula stevensoni</name>
    <dbReference type="NCBI Taxonomy" id="69355"/>
    <lineage>
        <taxon>Eukaryota</taxon>
        <taxon>Metazoa</taxon>
        <taxon>Ecdysozoa</taxon>
        <taxon>Arthropoda</taxon>
        <taxon>Crustacea</taxon>
        <taxon>Oligostraca</taxon>
        <taxon>Ostracoda</taxon>
        <taxon>Podocopa</taxon>
        <taxon>Podocopida</taxon>
        <taxon>Darwinulocopina</taxon>
        <taxon>Darwinuloidea</taxon>
        <taxon>Darwinulidae</taxon>
        <taxon>Darwinula</taxon>
    </lineage>
</organism>
<feature type="transmembrane region" description="Helical" evidence="1">
    <location>
        <begin position="211"/>
        <end position="233"/>
    </location>
</feature>
<proteinExistence type="predicted"/>
<dbReference type="EMBL" id="LR899658">
    <property type="protein sequence ID" value="CAD7241496.1"/>
    <property type="molecule type" value="Genomic_DNA"/>
</dbReference>
<accession>A0A7R8X046</accession>
<protein>
    <submittedName>
        <fullName evidence="2">Uncharacterized protein</fullName>
    </submittedName>
</protein>
<keyword evidence="1" id="KW-0812">Transmembrane</keyword>
<gene>
    <name evidence="2" type="ORF">DSTB1V02_LOCUS1484</name>
</gene>
<keyword evidence="1" id="KW-0472">Membrane</keyword>
<evidence type="ECO:0000313" key="3">
    <source>
        <dbReference type="Proteomes" id="UP000677054"/>
    </source>
</evidence>
<evidence type="ECO:0000313" key="2">
    <source>
        <dbReference type="EMBL" id="CAD7241496.1"/>
    </source>
</evidence>
<keyword evidence="3" id="KW-1185">Reference proteome</keyword>
<keyword evidence="1" id="KW-1133">Transmembrane helix</keyword>
<evidence type="ECO:0000256" key="1">
    <source>
        <dbReference type="SAM" id="Phobius"/>
    </source>
</evidence>
<sequence length="324" mass="37070">MNEEGVGRDDLITFRNGPSEGLLSLINKTKLRDKTMAPRLPARRCFSAPAGPCKNHVPTLNRRRRLGGNKKSESAHALTLEGELSLADEYDEVQEVEDLKVCGAPEQGLYLASIDNAQRAHVPGRYRGWLDDPILCCFMSFLTLIFSFFMAAYTYILLDFTRQYHDITLRRGYLPISNFLFNAQGILAKVNALLKSLLDSMGLKFLGDPKAFITLLITLFTHFSIKINVDWLITRRSREKPLTIQEQQAILNMQKEEKTIHYTARILMVSPASVSNIRKRKHTKEMEKRGLKRIQFSANDSSDIDVIRREVYAMYAETKYPTPY</sequence>